<name>T5KYK6_MICMQ</name>
<dbReference type="EMBL" id="ATAO01000079">
    <property type="protein sequence ID" value="EQM83405.1"/>
    <property type="molecule type" value="Genomic_DNA"/>
</dbReference>
<dbReference type="AlphaFoldDB" id="T5KYK6"/>
<dbReference type="Proteomes" id="UP000016033">
    <property type="component" value="Unassembled WGS sequence"/>
</dbReference>
<evidence type="ECO:0000313" key="1">
    <source>
        <dbReference type="EMBL" id="EQM83405.1"/>
    </source>
</evidence>
<accession>T5KYK6</accession>
<evidence type="ECO:0000313" key="2">
    <source>
        <dbReference type="Proteomes" id="UP000016033"/>
    </source>
</evidence>
<reference evidence="1 2" key="1">
    <citation type="journal article" date="2013" name="Genome Announc.">
        <title>Whole-genome sequences of five oyster-associated bacteria show potential for crude oil hydrocarbon degradation.</title>
        <authorList>
            <person name="Chauhan A."/>
            <person name="Green S."/>
            <person name="Pathak A."/>
            <person name="Thomas J."/>
            <person name="Venkatramanan R."/>
        </authorList>
    </citation>
    <scope>NUCLEOTIDE SEQUENCE [LARGE SCALE GENOMIC DNA]</scope>
    <source>
        <strain evidence="1 2">MF109</strain>
    </source>
</reference>
<gene>
    <name evidence="1" type="ORF">L687_12360</name>
</gene>
<comment type="caution">
    <text evidence="1">The sequence shown here is derived from an EMBL/GenBank/DDBJ whole genome shotgun (WGS) entry which is preliminary data.</text>
</comment>
<proteinExistence type="predicted"/>
<organism evidence="1 2">
    <name type="scientific">Microbacterium maritypicum MF109</name>
    <dbReference type="NCBI Taxonomy" id="1333857"/>
    <lineage>
        <taxon>Bacteria</taxon>
        <taxon>Bacillati</taxon>
        <taxon>Actinomycetota</taxon>
        <taxon>Actinomycetes</taxon>
        <taxon>Micrococcales</taxon>
        <taxon>Microbacteriaceae</taxon>
        <taxon>Microbacterium</taxon>
    </lineage>
</organism>
<protein>
    <submittedName>
        <fullName evidence="1">Uncharacterized protein</fullName>
    </submittedName>
</protein>
<sequence length="32" mass="3697">MSVEDRIAFQDGFVMNAEGQWVPREQGEAENR</sequence>